<dbReference type="InterPro" id="IPR009702">
    <property type="entry name" value="DUF1284"/>
</dbReference>
<comment type="caution">
    <text evidence="2">The sequence shown here is derived from an EMBL/GenBank/DDBJ whole genome shotgun (WGS) entry which is preliminary data.</text>
</comment>
<dbReference type="EMBL" id="PEBX01000009">
    <property type="protein sequence ID" value="PTQ57305.1"/>
    <property type="molecule type" value="Genomic_DNA"/>
</dbReference>
<organism evidence="2 3">
    <name type="scientific">Candidatus Carbonibacillus altaicus</name>
    <dbReference type="NCBI Taxonomy" id="2163959"/>
    <lineage>
        <taxon>Bacteria</taxon>
        <taxon>Bacillati</taxon>
        <taxon>Bacillota</taxon>
        <taxon>Bacilli</taxon>
        <taxon>Bacillales</taxon>
        <taxon>Candidatus Carbonibacillus</taxon>
    </lineage>
</organism>
<dbReference type="AlphaFoldDB" id="A0A2R6Y3U1"/>
<dbReference type="Pfam" id="PF06935">
    <property type="entry name" value="DUF1284"/>
    <property type="match status" value="1"/>
</dbReference>
<feature type="region of interest" description="Disordered" evidence="1">
    <location>
        <begin position="1"/>
        <end position="58"/>
    </location>
</feature>
<reference evidence="3" key="1">
    <citation type="journal article" date="2018" name="Sci. Rep.">
        <title>Lignite coal burning seam in the remote Altai Mountains harbors a hydrogen-driven thermophilic microbial community.</title>
        <authorList>
            <person name="Kadnikov V.V."/>
            <person name="Mardanov A.V."/>
            <person name="Ivasenko D.A."/>
            <person name="Antsiferov D.V."/>
            <person name="Beletsky A.V."/>
            <person name="Karnachuk O.V."/>
            <person name="Ravin N.V."/>
        </authorList>
    </citation>
    <scope>NUCLEOTIDE SEQUENCE [LARGE SCALE GENOMIC DNA]</scope>
</reference>
<protein>
    <submittedName>
        <fullName evidence="2">Iron-sulfur binding protein</fullName>
    </submittedName>
</protein>
<evidence type="ECO:0000313" key="2">
    <source>
        <dbReference type="EMBL" id="PTQ57305.1"/>
    </source>
</evidence>
<gene>
    <name evidence="2" type="ORF">BSOLF_1856</name>
</gene>
<evidence type="ECO:0000256" key="1">
    <source>
        <dbReference type="SAM" id="MobiDB-lite"/>
    </source>
</evidence>
<dbReference type="Proteomes" id="UP000244338">
    <property type="component" value="Unassembled WGS sequence"/>
</dbReference>
<name>A0A2R6Y3U1_9BACL</name>
<evidence type="ECO:0000313" key="3">
    <source>
        <dbReference type="Proteomes" id="UP000244338"/>
    </source>
</evidence>
<sequence length="202" mass="22236">MSKLHRPHVSPTDLTRRYADTSLAPEDTNLAPERDRSQHADPAPVSLPVRANALSPDSSSPLVLRAHHLLCIHGFRGMGYSENFIATMHTIVDQMKDDTPRKVRVVRGLDTACGSCPHQGPGICLASDDSEKHVLGLDTNVLTHLNLVPGEIYDKHELIARTREQVRPEDLDHLCAGCSWLPYGVCKEGIAALRSTNRTVPE</sequence>
<accession>A0A2R6Y3U1</accession>
<proteinExistence type="predicted"/>